<gene>
    <name evidence="3" type="ORF">GCM10010468_09990</name>
</gene>
<dbReference type="InterPro" id="IPR011050">
    <property type="entry name" value="Pectin_lyase_fold/virulence"/>
</dbReference>
<dbReference type="RefSeq" id="WP_344822608.1">
    <property type="nucleotide sequence ID" value="NZ_BAAAUV010000002.1"/>
</dbReference>
<keyword evidence="4" id="KW-1185">Reference proteome</keyword>
<dbReference type="Gene3D" id="2.160.20.10">
    <property type="entry name" value="Single-stranded right-handed beta-helix, Pectin lyase-like"/>
    <property type="match status" value="1"/>
</dbReference>
<keyword evidence="1" id="KW-0732">Signal</keyword>
<dbReference type="InterPro" id="IPR012334">
    <property type="entry name" value="Pectin_lyas_fold"/>
</dbReference>
<dbReference type="Pfam" id="PF13229">
    <property type="entry name" value="Beta_helix"/>
    <property type="match status" value="1"/>
</dbReference>
<dbReference type="InterPro" id="IPR039448">
    <property type="entry name" value="Beta_helix"/>
</dbReference>
<reference evidence="4" key="1">
    <citation type="journal article" date="2019" name="Int. J. Syst. Evol. Microbiol.">
        <title>The Global Catalogue of Microorganisms (GCM) 10K type strain sequencing project: providing services to taxonomists for standard genome sequencing and annotation.</title>
        <authorList>
            <consortium name="The Broad Institute Genomics Platform"/>
            <consortium name="The Broad Institute Genome Sequencing Center for Infectious Disease"/>
            <person name="Wu L."/>
            <person name="Ma J."/>
        </authorList>
    </citation>
    <scope>NUCLEOTIDE SEQUENCE [LARGE SCALE GENOMIC DNA]</scope>
    <source>
        <strain evidence="4">JCM 9377</strain>
    </source>
</reference>
<sequence length="323" mass="33636">MSATSRIVATGLAAAVAGAVLSAAPAGAAVQVRTAGQLSKALRTAKAGTTIRIAKGVYTGTFRLKAKGTKARPITIAGAKGAVLRGEKAKKGKVLSVDGSAWVKITGITVTNAQKGIMLNGSRRVLIDHVTVHGIGMEAVHFRHNSTDNVIRYSRIYDTGVHKAKFGEGVYIGSAVSNGRNDRSDRNSVHHNTFGPNVRAEAIDVKEYSSQGKIYKNLFDGRGLSGANFADSWIDVKGNGYLIQANKGRYTLADGMQVHSVVKGWGCGNVFKGNSLDVRGARGDGGRKAYGIFVANPPAGCKTTVTADNKVVGGAGLTNIAVG</sequence>
<dbReference type="SUPFAM" id="SSF51126">
    <property type="entry name" value="Pectin lyase-like"/>
    <property type="match status" value="1"/>
</dbReference>
<evidence type="ECO:0000313" key="3">
    <source>
        <dbReference type="EMBL" id="GAA3198351.1"/>
    </source>
</evidence>
<feature type="domain" description="Right handed beta helix" evidence="2">
    <location>
        <begin position="95"/>
        <end position="233"/>
    </location>
</feature>
<feature type="chain" id="PRO_5045787748" description="Right handed beta helix domain-containing protein" evidence="1">
    <location>
        <begin position="29"/>
        <end position="323"/>
    </location>
</feature>
<feature type="signal peptide" evidence="1">
    <location>
        <begin position="1"/>
        <end position="28"/>
    </location>
</feature>
<dbReference type="EMBL" id="BAAAUV010000002">
    <property type="protein sequence ID" value="GAA3198351.1"/>
    <property type="molecule type" value="Genomic_DNA"/>
</dbReference>
<organism evidence="3 4">
    <name type="scientific">Actinocorallia longicatena</name>
    <dbReference type="NCBI Taxonomy" id="111803"/>
    <lineage>
        <taxon>Bacteria</taxon>
        <taxon>Bacillati</taxon>
        <taxon>Actinomycetota</taxon>
        <taxon>Actinomycetes</taxon>
        <taxon>Streptosporangiales</taxon>
        <taxon>Thermomonosporaceae</taxon>
        <taxon>Actinocorallia</taxon>
    </lineage>
</organism>
<comment type="caution">
    <text evidence="3">The sequence shown here is derived from an EMBL/GenBank/DDBJ whole genome shotgun (WGS) entry which is preliminary data.</text>
</comment>
<accession>A0ABP6Q0K1</accession>
<dbReference type="Proteomes" id="UP001501237">
    <property type="component" value="Unassembled WGS sequence"/>
</dbReference>
<evidence type="ECO:0000259" key="2">
    <source>
        <dbReference type="Pfam" id="PF13229"/>
    </source>
</evidence>
<dbReference type="SMART" id="SM00710">
    <property type="entry name" value="PbH1"/>
    <property type="match status" value="4"/>
</dbReference>
<proteinExistence type="predicted"/>
<name>A0ABP6Q0K1_9ACTN</name>
<evidence type="ECO:0000313" key="4">
    <source>
        <dbReference type="Proteomes" id="UP001501237"/>
    </source>
</evidence>
<dbReference type="InterPro" id="IPR006626">
    <property type="entry name" value="PbH1"/>
</dbReference>
<protein>
    <recommendedName>
        <fullName evidence="2">Right handed beta helix domain-containing protein</fullName>
    </recommendedName>
</protein>
<evidence type="ECO:0000256" key="1">
    <source>
        <dbReference type="SAM" id="SignalP"/>
    </source>
</evidence>